<gene>
    <name evidence="1" type="ORF">VFPFJ_10787</name>
</gene>
<dbReference type="AlphaFoldDB" id="A0A179GD93"/>
<accession>A0A179GD93</accession>
<name>A0A179GD93_PURLI</name>
<organism evidence="1 2">
    <name type="scientific">Purpureocillium lilacinum</name>
    <name type="common">Paecilomyces lilacinus</name>
    <dbReference type="NCBI Taxonomy" id="33203"/>
    <lineage>
        <taxon>Eukaryota</taxon>
        <taxon>Fungi</taxon>
        <taxon>Dikarya</taxon>
        <taxon>Ascomycota</taxon>
        <taxon>Pezizomycotina</taxon>
        <taxon>Sordariomycetes</taxon>
        <taxon>Hypocreomycetidae</taxon>
        <taxon>Hypocreales</taxon>
        <taxon>Ophiocordycipitaceae</taxon>
        <taxon>Purpureocillium</taxon>
    </lineage>
</organism>
<reference evidence="1 2" key="1">
    <citation type="submission" date="2016-02" db="EMBL/GenBank/DDBJ databases">
        <title>Biosynthesis of antibiotic leucinostatins and their inhibition on Phytophthora in bio-control Purpureocillium lilacinum.</title>
        <authorList>
            <person name="Wang G."/>
            <person name="Liu Z."/>
            <person name="Lin R."/>
            <person name="Li E."/>
            <person name="Mao Z."/>
            <person name="Ling J."/>
            <person name="Yin W."/>
            <person name="Xie B."/>
        </authorList>
    </citation>
    <scope>NUCLEOTIDE SEQUENCE [LARGE SCALE GENOMIC DNA]</scope>
    <source>
        <strain evidence="1">PLFJ-1</strain>
    </source>
</reference>
<proteinExistence type="predicted"/>
<dbReference type="EMBL" id="LSBI01000016">
    <property type="protein sequence ID" value="OAQ75797.1"/>
    <property type="molecule type" value="Genomic_DNA"/>
</dbReference>
<sequence length="144" mass="15202">MSLPLCLSSPSSSGPANLPRIMSGLVDRPTQALAWAGWSSRMWQYRTAPHQTAGFRRPDVPLRCPFGAAAVTYSGGLFGPGGRIAGNLTRAGRGAGGAARRVKCLQRQQAGTALAGWVARSLNRAGLSGRAWDHSGREEVAQMD</sequence>
<evidence type="ECO:0000313" key="1">
    <source>
        <dbReference type="EMBL" id="OAQ75797.1"/>
    </source>
</evidence>
<comment type="caution">
    <text evidence="1">The sequence shown here is derived from an EMBL/GenBank/DDBJ whole genome shotgun (WGS) entry which is preliminary data.</text>
</comment>
<protein>
    <submittedName>
        <fullName evidence="1">Uncharacterized protein</fullName>
    </submittedName>
</protein>
<evidence type="ECO:0000313" key="2">
    <source>
        <dbReference type="Proteomes" id="UP000078340"/>
    </source>
</evidence>
<dbReference type="Proteomes" id="UP000078340">
    <property type="component" value="Unassembled WGS sequence"/>
</dbReference>